<feature type="region of interest" description="Disordered" evidence="1">
    <location>
        <begin position="190"/>
        <end position="396"/>
    </location>
</feature>
<sequence>MSALPEGWEWDYDGTRWLYRYKATGLVQYHFPKPGDEFPEYVGLGFGSFDMEPEERLASEMQTKRRDTQKGTPSGAVSNSSQRKKKPPAEIDEIGATGYFDPEGFMYLGPGVMPTRLHPRRREYQYTDRDGEYGSGKPWVFKYDTSRPCTSATAPPQFIAELASQDTQKCADELAPIELDASQSFIGTALAELSSEGPDCPPAEKSPTSANANNDSSPPAPVQPTGAYPLVSASFSFRPLEDKDHPSGQSPSASSVKSSMTTQHISTTASSPENAPFQAWKPGAKPGAEESVQPKRSSLVPSGSSLMEFQNRELGNLDQRRYSFPAKVPTSAINRHPTILTPTTGPRSSSRERPCSTPGIRHSPIPTVLRPATRSEGPLSQSQNERVPPGSKHDIIPLRDADLTHCPSVLKPAKSRQSRPHASTVSGNPTAAPNLKPAVHAPTQEYHDSEEPLRMPDFPDYDDDDRPHLHRVNTMPDQLPSQSHVAPSRASGLGPGFYVFHEIKPGKDPLESEEPQTMEAQELVATERPAELSSDPVLSIDTSPTQAAPEHNQQAQAAHEHGNSSEHATTQQSPSHTNSTDAASSQPQPSSPSSHANETVNGDTQPAALKPPKPVATTDGSHTSATSQALDLSSSASGSVVKPNQSSQPNHMGDPATSNADTIGNGSLPSPITADSISNPAPRPHKPAKPGSNESDTGAQYQTTSGPHVPLQAPGDGPGSQVQAPVPFQSTVPQGQGTVQGTQHSKPPPKPPSKPPSQVKPQQVHTPHSSTMNTERTPASHQEKPPQNGLVQQVQRPPHSSQKPAVTGNPNGAVPQGQGPSPVQQPVMGMPNKLPTRPTSAISQYSQWPSPMTTPASVVQSQVSSPAASVASLYQAPTPTSASGFSFFQSILGSAHSSPGIPGQTPAQYQHIGATTKPPFNHAHTAPQASFSPQHPNAVHRPPGTHQAGGKPHSPGSSTPLGPGGPSSHPAPIQQMMHKPPQGTQTPPATPSSGIPYSVPPKPQQLPGSNHVGQATSQMPTQHPVQQQQHQASHPQPQQQPAPANLSQPGKIQSQWNAHAQSPQGQAMHSPHSTQPLYAQQPSHSHTLPTTGHQSINSPVNASQSQQAQVPYQTQSPSNANPAASLSNVGQDMKKWAKKMWKSPAFQQTTAVIGGALMAESMGGDGVAGAMAASQIYNTSQAQQPGQQQPPRPQRPPHVHAQTAPAQSQGLPGPRPSMQPVQQPVSNFQSGGGQAPGRPYAVQNPSMQGPPIQMQQRPPAQAPMMSPPPLQGHQGQYMVNQPPPQMQGQYFTSQQPQYIPPPEQTFINQQQTINQNFTMNSESNTSGSSMAAYSQQPTVIENNQIIIENNVAASDSYFTQPSTAPTAAVPDTGNEVNITNINIENNVNNAQYAQFDPSATYNDNSIMSTTSTDVYGISNNTAATDYNTATSTDYNVAAMDCSTTTIDYNAVAADYSTTTTTDYNTAATDYDSSAAFNVDVQMQTMYTAADDVSTLYSTESLDASETAGNGDGWAAAAAVTVDYSGGDWGDDWY</sequence>
<feature type="compositionally biased region" description="Pro residues" evidence="1">
    <location>
        <begin position="746"/>
        <end position="755"/>
    </location>
</feature>
<feature type="region of interest" description="Disordered" evidence="1">
    <location>
        <begin position="410"/>
        <end position="871"/>
    </location>
</feature>
<feature type="compositionally biased region" description="Polar residues" evidence="1">
    <location>
        <begin position="692"/>
        <end position="706"/>
    </location>
</feature>
<feature type="compositionally biased region" description="Polar residues" evidence="1">
    <location>
        <begin position="618"/>
        <end position="679"/>
    </location>
</feature>
<feature type="compositionally biased region" description="Basic and acidic residues" evidence="1">
    <location>
        <begin position="445"/>
        <end position="454"/>
    </location>
</feature>
<dbReference type="EMBL" id="JAQQWN010000010">
    <property type="protein sequence ID" value="KAK8062929.1"/>
    <property type="molecule type" value="Genomic_DNA"/>
</dbReference>
<comment type="caution">
    <text evidence="2">The sequence shown here is derived from an EMBL/GenBank/DDBJ whole genome shotgun (WGS) entry which is preliminary data.</text>
</comment>
<feature type="compositionally biased region" description="Basic and acidic residues" evidence="1">
    <location>
        <begin position="55"/>
        <end position="69"/>
    </location>
</feature>
<protein>
    <recommendedName>
        <fullName evidence="4">WW domain-containing protein</fullName>
    </recommendedName>
</protein>
<feature type="compositionally biased region" description="Polar residues" evidence="1">
    <location>
        <begin position="206"/>
        <end position="217"/>
    </location>
</feature>
<feature type="compositionally biased region" description="Polar residues" evidence="1">
    <location>
        <begin position="420"/>
        <end position="431"/>
    </location>
</feature>
<feature type="compositionally biased region" description="Low complexity" evidence="1">
    <location>
        <begin position="952"/>
        <end position="972"/>
    </location>
</feature>
<feature type="compositionally biased region" description="Low complexity" evidence="1">
    <location>
        <begin position="729"/>
        <end position="745"/>
    </location>
</feature>
<feature type="compositionally biased region" description="Polar residues" evidence="1">
    <location>
        <begin position="1219"/>
        <end position="1229"/>
    </location>
</feature>
<feature type="compositionally biased region" description="Low complexity" evidence="1">
    <location>
        <begin position="812"/>
        <end position="829"/>
    </location>
</feature>
<dbReference type="RefSeq" id="XP_066661528.1">
    <property type="nucleotide sequence ID" value="XM_066819340.1"/>
</dbReference>
<feature type="compositionally biased region" description="Polar residues" evidence="1">
    <location>
        <begin position="70"/>
        <end position="81"/>
    </location>
</feature>
<feature type="compositionally biased region" description="Polar residues" evidence="1">
    <location>
        <begin position="294"/>
        <end position="308"/>
    </location>
</feature>
<evidence type="ECO:0000313" key="3">
    <source>
        <dbReference type="Proteomes" id="UP001433268"/>
    </source>
</evidence>
<reference evidence="2 3" key="1">
    <citation type="submission" date="2023-01" db="EMBL/GenBank/DDBJ databases">
        <title>Analysis of 21 Apiospora genomes using comparative genomics revels a genus with tremendous synthesis potential of carbohydrate active enzymes and secondary metabolites.</title>
        <authorList>
            <person name="Sorensen T."/>
        </authorList>
    </citation>
    <scope>NUCLEOTIDE SEQUENCE [LARGE SCALE GENOMIC DNA]</scope>
    <source>
        <strain evidence="2 3">CBS 114990</strain>
    </source>
</reference>
<feature type="region of interest" description="Disordered" evidence="1">
    <location>
        <begin position="897"/>
        <end position="1131"/>
    </location>
</feature>
<feature type="compositionally biased region" description="Polar residues" evidence="1">
    <location>
        <begin position="247"/>
        <end position="273"/>
    </location>
</feature>
<feature type="compositionally biased region" description="Polar residues" evidence="1">
    <location>
        <begin position="765"/>
        <end position="780"/>
    </location>
</feature>
<gene>
    <name evidence="2" type="ORF">PG997_015026</name>
</gene>
<feature type="compositionally biased region" description="Low complexity" evidence="1">
    <location>
        <begin position="584"/>
        <end position="594"/>
    </location>
</feature>
<feature type="compositionally biased region" description="Polar residues" evidence="1">
    <location>
        <begin position="595"/>
        <end position="604"/>
    </location>
</feature>
<feature type="compositionally biased region" description="Polar residues" evidence="1">
    <location>
        <begin position="1006"/>
        <end position="1016"/>
    </location>
</feature>
<feature type="compositionally biased region" description="Low complexity" evidence="1">
    <location>
        <begin position="1017"/>
        <end position="1049"/>
    </location>
</feature>
<keyword evidence="3" id="KW-1185">Reference proteome</keyword>
<feature type="compositionally biased region" description="Polar residues" evidence="1">
    <location>
        <begin position="565"/>
        <end position="583"/>
    </location>
</feature>
<feature type="compositionally biased region" description="Low complexity" evidence="1">
    <location>
        <begin position="855"/>
        <end position="871"/>
    </location>
</feature>
<feature type="compositionally biased region" description="Polar residues" evidence="1">
    <location>
        <begin position="837"/>
        <end position="854"/>
    </location>
</feature>
<organism evidence="2 3">
    <name type="scientific">Apiospora hydei</name>
    <dbReference type="NCBI Taxonomy" id="1337664"/>
    <lineage>
        <taxon>Eukaryota</taxon>
        <taxon>Fungi</taxon>
        <taxon>Dikarya</taxon>
        <taxon>Ascomycota</taxon>
        <taxon>Pezizomycotina</taxon>
        <taxon>Sordariomycetes</taxon>
        <taxon>Xylariomycetidae</taxon>
        <taxon>Amphisphaeriales</taxon>
        <taxon>Apiosporaceae</taxon>
        <taxon>Apiospora</taxon>
    </lineage>
</organism>
<feature type="region of interest" description="Disordered" evidence="1">
    <location>
        <begin position="55"/>
        <end position="90"/>
    </location>
</feature>
<accession>A0ABR1UYQ0</accession>
<evidence type="ECO:0000313" key="2">
    <source>
        <dbReference type="EMBL" id="KAK8062929.1"/>
    </source>
</evidence>
<dbReference type="GeneID" id="92052400"/>
<feature type="compositionally biased region" description="Low complexity" evidence="1">
    <location>
        <begin position="980"/>
        <end position="994"/>
    </location>
</feature>
<feature type="compositionally biased region" description="Polar residues" evidence="1">
    <location>
        <begin position="540"/>
        <end position="556"/>
    </location>
</feature>
<feature type="compositionally biased region" description="Polar residues" evidence="1">
    <location>
        <begin position="789"/>
        <end position="810"/>
    </location>
</feature>
<feature type="compositionally biased region" description="Basic and acidic residues" evidence="1">
    <location>
        <begin position="501"/>
        <end position="510"/>
    </location>
</feature>
<feature type="compositionally biased region" description="Polar residues" evidence="1">
    <location>
        <begin position="1050"/>
        <end position="1115"/>
    </location>
</feature>
<feature type="compositionally biased region" description="Low complexity" evidence="1">
    <location>
        <begin position="1116"/>
        <end position="1128"/>
    </location>
</feature>
<dbReference type="Proteomes" id="UP001433268">
    <property type="component" value="Unassembled WGS sequence"/>
</dbReference>
<evidence type="ECO:0008006" key="4">
    <source>
        <dbReference type="Google" id="ProtNLM"/>
    </source>
</evidence>
<feature type="compositionally biased region" description="Low complexity" evidence="1">
    <location>
        <begin position="1250"/>
        <end position="1264"/>
    </location>
</feature>
<evidence type="ECO:0000256" key="1">
    <source>
        <dbReference type="SAM" id="MobiDB-lite"/>
    </source>
</evidence>
<name>A0ABR1UYQ0_9PEZI</name>
<proteinExistence type="predicted"/>
<feature type="compositionally biased region" description="Polar residues" evidence="1">
    <location>
        <begin position="475"/>
        <end position="485"/>
    </location>
</feature>
<feature type="region of interest" description="Disordered" evidence="1">
    <location>
        <begin position="1179"/>
        <end position="1266"/>
    </location>
</feature>